<evidence type="ECO:0000313" key="3">
    <source>
        <dbReference type="Proteomes" id="UP000616724"/>
    </source>
</evidence>
<protein>
    <submittedName>
        <fullName evidence="2">Uncharacterized protein</fullName>
    </submittedName>
</protein>
<comment type="caution">
    <text evidence="2">The sequence shown here is derived from an EMBL/GenBank/DDBJ whole genome shotgun (WGS) entry which is preliminary data.</text>
</comment>
<feature type="transmembrane region" description="Helical" evidence="1">
    <location>
        <begin position="80"/>
        <end position="100"/>
    </location>
</feature>
<accession>A0A8J3RD11</accession>
<evidence type="ECO:0000256" key="1">
    <source>
        <dbReference type="SAM" id="Phobius"/>
    </source>
</evidence>
<keyword evidence="1" id="KW-1133">Transmembrane helix</keyword>
<name>A0A8J3RD11_9ACTN</name>
<proteinExistence type="predicted"/>
<keyword evidence="3" id="KW-1185">Reference proteome</keyword>
<feature type="transmembrane region" description="Helical" evidence="1">
    <location>
        <begin position="106"/>
        <end position="124"/>
    </location>
</feature>
<dbReference type="AlphaFoldDB" id="A0A8J3RD11"/>
<evidence type="ECO:0000313" key="2">
    <source>
        <dbReference type="EMBL" id="GIH73871.1"/>
    </source>
</evidence>
<keyword evidence="1" id="KW-0472">Membrane</keyword>
<gene>
    <name evidence="2" type="ORF">Plo01_03000</name>
</gene>
<dbReference type="Proteomes" id="UP000616724">
    <property type="component" value="Unassembled WGS sequence"/>
</dbReference>
<feature type="transmembrane region" description="Helical" evidence="1">
    <location>
        <begin position="49"/>
        <end position="68"/>
    </location>
</feature>
<sequence length="142" mass="13890">MRIAAAAAATGLAGVAVFHIVLALGAPLGRAAWGGNHTRLPVALRLGSVASAVVLCAAALIVLGRAGLWTADGPAGLYRWGVWALALLLGLSSVGNFASAGRWENLLMGPLALTLALLCLLVALGPAHPPGGPPGAAGPGAP</sequence>
<organism evidence="2 3">
    <name type="scientific">Planobispora longispora</name>
    <dbReference type="NCBI Taxonomy" id="28887"/>
    <lineage>
        <taxon>Bacteria</taxon>
        <taxon>Bacillati</taxon>
        <taxon>Actinomycetota</taxon>
        <taxon>Actinomycetes</taxon>
        <taxon>Streptosporangiales</taxon>
        <taxon>Streptosporangiaceae</taxon>
        <taxon>Planobispora</taxon>
    </lineage>
</organism>
<keyword evidence="1" id="KW-0812">Transmembrane</keyword>
<dbReference type="EMBL" id="BOOH01000001">
    <property type="protein sequence ID" value="GIH73871.1"/>
    <property type="molecule type" value="Genomic_DNA"/>
</dbReference>
<reference evidence="2 3" key="1">
    <citation type="submission" date="2021-01" db="EMBL/GenBank/DDBJ databases">
        <title>Whole genome shotgun sequence of Planobispora longispora NBRC 13918.</title>
        <authorList>
            <person name="Komaki H."/>
            <person name="Tamura T."/>
        </authorList>
    </citation>
    <scope>NUCLEOTIDE SEQUENCE [LARGE SCALE GENOMIC DNA]</scope>
    <source>
        <strain evidence="2 3">NBRC 13918</strain>
    </source>
</reference>